<dbReference type="PIRSF" id="PIRSF006223">
    <property type="entry name" value="DsrC_TusE"/>
    <property type="match status" value="1"/>
</dbReference>
<reference evidence="6 7" key="1">
    <citation type="submission" date="2019-02" db="EMBL/GenBank/DDBJ databases">
        <title>Genomic Encyclopedia of Type Strains, Phase IV (KMG-IV): sequencing the most valuable type-strain genomes for metagenomic binning, comparative biology and taxonomic classification.</title>
        <authorList>
            <person name="Goeker M."/>
        </authorList>
    </citation>
    <scope>NUCLEOTIDE SEQUENCE [LARGE SCALE GENOMIC DNA]</scope>
    <source>
        <strain evidence="6 7">DSM 105135</strain>
    </source>
</reference>
<comment type="similarity">
    <text evidence="3">Belongs to the dsrC/tusE family.</text>
</comment>
<dbReference type="GO" id="GO:0002143">
    <property type="term" value="P:tRNA wobble position uridine thiolation"/>
    <property type="evidence" value="ECO:0007669"/>
    <property type="project" value="TreeGrafter"/>
</dbReference>
<comment type="function">
    <text evidence="3">Part of a sulfur-relay system.</text>
</comment>
<dbReference type="GO" id="GO:0097163">
    <property type="term" value="F:sulfur carrier activity"/>
    <property type="evidence" value="ECO:0007669"/>
    <property type="project" value="TreeGrafter"/>
</dbReference>
<dbReference type="SUPFAM" id="SSF69721">
    <property type="entry name" value="DsrC, the gamma subunit of dissimilatory sulfite reductase"/>
    <property type="match status" value="1"/>
</dbReference>
<dbReference type="InterPro" id="IPR025526">
    <property type="entry name" value="DsrC-like_dom_sf"/>
</dbReference>
<dbReference type="Pfam" id="PF04358">
    <property type="entry name" value="DsrC"/>
    <property type="match status" value="1"/>
</dbReference>
<evidence type="ECO:0000313" key="7">
    <source>
        <dbReference type="Proteomes" id="UP000292423"/>
    </source>
</evidence>
<dbReference type="GO" id="GO:0005737">
    <property type="term" value="C:cytoplasm"/>
    <property type="evidence" value="ECO:0007669"/>
    <property type="project" value="UniProtKB-SubCell"/>
</dbReference>
<evidence type="ECO:0000256" key="2">
    <source>
        <dbReference type="ARBA" id="ARBA00022490"/>
    </source>
</evidence>
<dbReference type="RefSeq" id="WP_130412743.1">
    <property type="nucleotide sequence ID" value="NZ_SHKX01000012.1"/>
</dbReference>
<dbReference type="NCBIfam" id="TIGR03342">
    <property type="entry name" value="dsrC_tusE_dsvC"/>
    <property type="match status" value="1"/>
</dbReference>
<dbReference type="InterPro" id="IPR007453">
    <property type="entry name" value="DsrC/TusE"/>
</dbReference>
<evidence type="ECO:0000256" key="4">
    <source>
        <dbReference type="PIRSR" id="PIRSR006223-50"/>
    </source>
</evidence>
<dbReference type="InterPro" id="IPR043163">
    <property type="entry name" value="DsrC-like_N"/>
</dbReference>
<sequence length="111" mass="12177">MNAVSPGADPAVDADGHLLDPQDWSREAAMQLAEREGLALDDRHWEILMAARDFYARFQRSPATRPLLKYLAQTLGPDKATSIYVMQLFGGGTQARTIARLAGLPKPPNCL</sequence>
<dbReference type="InterPro" id="IPR042072">
    <property type="entry name" value="DsrC-like_C"/>
</dbReference>
<dbReference type="OrthoDB" id="9786347at2"/>
<dbReference type="Gene3D" id="3.30.1420.10">
    <property type="match status" value="1"/>
</dbReference>
<protein>
    <recommendedName>
        <fullName evidence="3">Sulfurtransferase</fullName>
        <ecNumber evidence="3">2.8.1.-</ecNumber>
    </recommendedName>
</protein>
<keyword evidence="2" id="KW-0963">Cytoplasm</keyword>
<comment type="caution">
    <text evidence="6">The sequence shown here is derived from an EMBL/GenBank/DDBJ whole genome shotgun (WGS) entry which is preliminary data.</text>
</comment>
<evidence type="ECO:0000256" key="1">
    <source>
        <dbReference type="ARBA" id="ARBA00004496"/>
    </source>
</evidence>
<proteinExistence type="inferred from homology"/>
<dbReference type="EC" id="2.8.1.-" evidence="3"/>
<dbReference type="PANTHER" id="PTHR37010">
    <property type="entry name" value="SULFURTRANSFERASE TUSE"/>
    <property type="match status" value="1"/>
</dbReference>
<keyword evidence="3" id="KW-0808">Transferase</keyword>
<name>A0A4V2G5I0_9GAMM</name>
<keyword evidence="7" id="KW-1185">Reference proteome</keyword>
<dbReference type="PANTHER" id="PTHR37010:SF1">
    <property type="entry name" value="SULFURTRANSFERASE TUSE"/>
    <property type="match status" value="1"/>
</dbReference>
<comment type="subcellular location">
    <subcellularLocation>
        <location evidence="1">Cytoplasm</location>
    </subcellularLocation>
</comment>
<dbReference type="AlphaFoldDB" id="A0A4V2G5I0"/>
<dbReference type="EMBL" id="SHKX01000012">
    <property type="protein sequence ID" value="RZU44906.1"/>
    <property type="molecule type" value="Genomic_DNA"/>
</dbReference>
<dbReference type="GO" id="GO:0016740">
    <property type="term" value="F:transferase activity"/>
    <property type="evidence" value="ECO:0007669"/>
    <property type="project" value="UniProtKB-KW"/>
</dbReference>
<feature type="active site" description="Cysteine persulfide intermediate" evidence="4">
    <location>
        <position position="110"/>
    </location>
</feature>
<accession>A0A4V2G5I0</accession>
<evidence type="ECO:0000256" key="5">
    <source>
        <dbReference type="SAM" id="MobiDB-lite"/>
    </source>
</evidence>
<evidence type="ECO:0000256" key="3">
    <source>
        <dbReference type="PIRNR" id="PIRNR006223"/>
    </source>
</evidence>
<organism evidence="6 7">
    <name type="scientific">Fluviicoccus keumensis</name>
    <dbReference type="NCBI Taxonomy" id="1435465"/>
    <lineage>
        <taxon>Bacteria</taxon>
        <taxon>Pseudomonadati</taxon>
        <taxon>Pseudomonadota</taxon>
        <taxon>Gammaproteobacteria</taxon>
        <taxon>Moraxellales</taxon>
        <taxon>Moraxellaceae</taxon>
        <taxon>Fluviicoccus</taxon>
    </lineage>
</organism>
<evidence type="ECO:0000313" key="6">
    <source>
        <dbReference type="EMBL" id="RZU44906.1"/>
    </source>
</evidence>
<feature type="region of interest" description="Disordered" evidence="5">
    <location>
        <begin position="1"/>
        <end position="20"/>
    </location>
</feature>
<dbReference type="Gene3D" id="1.10.10.370">
    <property type="entry name" value="DsrC-like protein, C-terminal domain"/>
    <property type="match status" value="1"/>
</dbReference>
<dbReference type="Proteomes" id="UP000292423">
    <property type="component" value="Unassembled WGS sequence"/>
</dbReference>
<gene>
    <name evidence="6" type="ORF">EV700_1709</name>
</gene>